<evidence type="ECO:0000313" key="3">
    <source>
        <dbReference type="Proteomes" id="UP001301012"/>
    </source>
</evidence>
<dbReference type="Pfam" id="PF11667">
    <property type="entry name" value="DUF3267"/>
    <property type="match status" value="1"/>
</dbReference>
<evidence type="ECO:0000313" key="2">
    <source>
        <dbReference type="EMBL" id="MDK2564195.1"/>
    </source>
</evidence>
<gene>
    <name evidence="2" type="ORF">QOZ84_11595</name>
</gene>
<proteinExistence type="predicted"/>
<dbReference type="Proteomes" id="UP001301012">
    <property type="component" value="Unassembled WGS sequence"/>
</dbReference>
<feature type="transmembrane region" description="Helical" evidence="1">
    <location>
        <begin position="32"/>
        <end position="54"/>
    </location>
</feature>
<dbReference type="EMBL" id="JASKYM010000006">
    <property type="protein sequence ID" value="MDK2564195.1"/>
    <property type="molecule type" value="Genomic_DNA"/>
</dbReference>
<dbReference type="RefSeq" id="WP_284133126.1">
    <property type="nucleotide sequence ID" value="NZ_JASKYM010000006.1"/>
</dbReference>
<keyword evidence="1" id="KW-0472">Membrane</keyword>
<organism evidence="2 3">
    <name type="scientific">Romboutsia sedimentorum</name>
    <dbReference type="NCBI Taxonomy" id="1368474"/>
    <lineage>
        <taxon>Bacteria</taxon>
        <taxon>Bacillati</taxon>
        <taxon>Bacillota</taxon>
        <taxon>Clostridia</taxon>
        <taxon>Peptostreptococcales</taxon>
        <taxon>Peptostreptococcaceae</taxon>
        <taxon>Romboutsia</taxon>
    </lineage>
</organism>
<comment type="caution">
    <text evidence="2">The sequence shown here is derived from an EMBL/GenBank/DDBJ whole genome shotgun (WGS) entry which is preliminary data.</text>
</comment>
<feature type="transmembrane region" description="Helical" evidence="1">
    <location>
        <begin position="160"/>
        <end position="184"/>
    </location>
</feature>
<keyword evidence="1" id="KW-0812">Transmembrane</keyword>
<feature type="transmembrane region" description="Helical" evidence="1">
    <location>
        <begin position="132"/>
        <end position="154"/>
    </location>
</feature>
<protein>
    <submittedName>
        <fullName evidence="2">DUF3267 domain-containing protein</fullName>
    </submittedName>
</protein>
<accession>A0ABT7EB87</accession>
<feature type="transmembrane region" description="Helical" evidence="1">
    <location>
        <begin position="74"/>
        <end position="92"/>
    </location>
</feature>
<sequence>MKYISKIPKADINLSDKMINNGWKILKEPKNLITATLISLPISIINIYLCIFFMKWINKDLLTITNSIVYDGKIAFTIEYIYIVYIYLYTLLHEVIHLILIPNFTKSKSTFISVRLWGGFVYTEEVIKKRRYLIITILPFIMLSFVVPLLMTLVGINPMIILTLSIINSAGASVDVLSFILLLFQVPKNSSIKNNGMKTFYISN</sequence>
<keyword evidence="3" id="KW-1185">Reference proteome</keyword>
<keyword evidence="1" id="KW-1133">Transmembrane helix</keyword>
<evidence type="ECO:0000256" key="1">
    <source>
        <dbReference type="SAM" id="Phobius"/>
    </source>
</evidence>
<dbReference type="InterPro" id="IPR021683">
    <property type="entry name" value="DUF3267"/>
</dbReference>
<reference evidence="2 3" key="1">
    <citation type="submission" date="2023-05" db="EMBL/GenBank/DDBJ databases">
        <title>Rombocin, a short stable natural nisin variant, displays selective antimicrobial activity against Listeria monocytogenes and employs dual mode of action to kill target bacterial strains.</title>
        <authorList>
            <person name="Wambui J."/>
            <person name="Stephan R."/>
            <person name="Kuipers O.P."/>
        </authorList>
    </citation>
    <scope>NUCLEOTIDE SEQUENCE [LARGE SCALE GENOMIC DNA]</scope>
    <source>
        <strain evidence="2 3">RC002</strain>
    </source>
</reference>
<name>A0ABT7EB87_9FIRM</name>